<dbReference type="WBParaSite" id="SBAD_0000544001-mRNA-1">
    <property type="protein sequence ID" value="SBAD_0000544001-mRNA-1"/>
    <property type="gene ID" value="SBAD_0000544001"/>
</dbReference>
<feature type="compositionally biased region" description="Acidic residues" evidence="1">
    <location>
        <begin position="121"/>
        <end position="135"/>
    </location>
</feature>
<evidence type="ECO:0000256" key="1">
    <source>
        <dbReference type="SAM" id="MobiDB-lite"/>
    </source>
</evidence>
<feature type="transmembrane region" description="Helical" evidence="2">
    <location>
        <begin position="449"/>
        <end position="471"/>
    </location>
</feature>
<protein>
    <submittedName>
        <fullName evidence="5">Pollen-specific leucine-rich repeat extensin-like protein 2</fullName>
    </submittedName>
</protein>
<feature type="region of interest" description="Disordered" evidence="1">
    <location>
        <begin position="273"/>
        <end position="300"/>
    </location>
</feature>
<reference evidence="3 4" key="2">
    <citation type="submission" date="2018-11" db="EMBL/GenBank/DDBJ databases">
        <authorList>
            <consortium name="Pathogen Informatics"/>
        </authorList>
    </citation>
    <scope>NUCLEOTIDE SEQUENCE [LARGE SCALE GENOMIC DNA]</scope>
</reference>
<dbReference type="PANTHER" id="PTHR45691">
    <property type="entry name" value="PROTEIN DIAPHANOUS"/>
    <property type="match status" value="1"/>
</dbReference>
<organism evidence="5">
    <name type="scientific">Soboliphyme baturini</name>
    <dbReference type="NCBI Taxonomy" id="241478"/>
    <lineage>
        <taxon>Eukaryota</taxon>
        <taxon>Metazoa</taxon>
        <taxon>Ecdysozoa</taxon>
        <taxon>Nematoda</taxon>
        <taxon>Enoplea</taxon>
        <taxon>Dorylaimia</taxon>
        <taxon>Dioctophymatida</taxon>
        <taxon>Dioctophymatoidea</taxon>
        <taxon>Soboliphymatidae</taxon>
        <taxon>Soboliphyme</taxon>
    </lineage>
</organism>
<feature type="compositionally biased region" description="Basic residues" evidence="1">
    <location>
        <begin position="273"/>
        <end position="284"/>
    </location>
</feature>
<evidence type="ECO:0000313" key="4">
    <source>
        <dbReference type="Proteomes" id="UP000270296"/>
    </source>
</evidence>
<dbReference type="GO" id="GO:0005884">
    <property type="term" value="C:actin filament"/>
    <property type="evidence" value="ECO:0007669"/>
    <property type="project" value="TreeGrafter"/>
</dbReference>
<feature type="compositionally biased region" description="Polar residues" evidence="1">
    <location>
        <begin position="139"/>
        <end position="152"/>
    </location>
</feature>
<dbReference type="EMBL" id="UZAM01008846">
    <property type="protein sequence ID" value="VDP06655.1"/>
    <property type="molecule type" value="Genomic_DNA"/>
</dbReference>
<evidence type="ECO:0000313" key="5">
    <source>
        <dbReference type="WBParaSite" id="SBAD_0000544001-mRNA-1"/>
    </source>
</evidence>
<reference evidence="5" key="1">
    <citation type="submission" date="2016-06" db="UniProtKB">
        <authorList>
            <consortium name="WormBaseParasite"/>
        </authorList>
    </citation>
    <scope>IDENTIFICATION</scope>
</reference>
<sequence length="472" mass="53025">MSQRRDRDKRTKNSARYGNSTYDVEVHGESSSTPIRSFVNENLYSPLYEMNYYQQQKKFASNNGYETKTRSWQETNEDISSRMMAASSNSPPVVPKRDYRHRTPSPTVRRQVRQYQWQLDGADDDEVVDRDDGDDSNDHQLQYNDPSTGNVNDMQMVAYGSPYGRHQFRVPNRQASASLQMYEPIYSMMYSGVPPMWPAGQARHQRPSVSQSAAIYLPFPLPIGFLPAPAMSSSYPPHPPPPLAPLPQFPLTLPPSLPMTNMDFEMFTYKYGKKRPPRKKKKRPRSLDRMMAPPPPPFLPPPQNMPLQLLPLPLAPIPLPASPSIEEDSTNALPQPPPPLFTSSADDYVSPLPSTSRYSSQPANPVVLPMGQNFPAKRDSPPHEYSTLVQCDSRVPTSRTQPPVSLKTKNNVMNGRGYTTSTSSSKVSHKTGQLKNPLYHMCCRDLTQVLWIIVGIIIIGVIVGLILGLTLV</sequence>
<dbReference type="InterPro" id="IPR051412">
    <property type="entry name" value="Formin_Homology_Diaphanous_sf"/>
</dbReference>
<feature type="region of interest" description="Disordered" evidence="1">
    <location>
        <begin position="1"/>
        <end position="33"/>
    </location>
</feature>
<dbReference type="Proteomes" id="UP000270296">
    <property type="component" value="Unassembled WGS sequence"/>
</dbReference>
<feature type="compositionally biased region" description="Polar residues" evidence="1">
    <location>
        <begin position="393"/>
        <end position="413"/>
    </location>
</feature>
<feature type="compositionally biased region" description="Polar residues" evidence="1">
    <location>
        <begin position="104"/>
        <end position="117"/>
    </location>
</feature>
<name>A0A183INN0_9BILA</name>
<evidence type="ECO:0000256" key="2">
    <source>
        <dbReference type="SAM" id="Phobius"/>
    </source>
</evidence>
<accession>A0A183INN0</accession>
<dbReference type="OrthoDB" id="5917148at2759"/>
<keyword evidence="4" id="KW-1185">Reference proteome</keyword>
<feature type="region of interest" description="Disordered" evidence="1">
    <location>
        <begin position="83"/>
        <end position="152"/>
    </location>
</feature>
<dbReference type="GO" id="GO:0030041">
    <property type="term" value="P:actin filament polymerization"/>
    <property type="evidence" value="ECO:0007669"/>
    <property type="project" value="TreeGrafter"/>
</dbReference>
<evidence type="ECO:0000313" key="3">
    <source>
        <dbReference type="EMBL" id="VDP06655.1"/>
    </source>
</evidence>
<keyword evidence="2" id="KW-0472">Membrane</keyword>
<keyword evidence="2" id="KW-1133">Transmembrane helix</keyword>
<proteinExistence type="predicted"/>
<feature type="region of interest" description="Disordered" evidence="1">
    <location>
        <begin position="393"/>
        <end position="430"/>
    </location>
</feature>
<feature type="compositionally biased region" description="Basic and acidic residues" evidence="1">
    <location>
        <begin position="1"/>
        <end position="11"/>
    </location>
</feature>
<dbReference type="PANTHER" id="PTHR45691:SF6">
    <property type="entry name" value="PROTEIN DIAPHANOUS"/>
    <property type="match status" value="1"/>
</dbReference>
<gene>
    <name evidence="3" type="ORF">SBAD_LOCUS5226</name>
</gene>
<dbReference type="AlphaFoldDB" id="A0A183INN0"/>
<keyword evidence="2" id="KW-0812">Transmembrane</keyword>